<keyword evidence="8" id="KW-1185">Reference proteome</keyword>
<dbReference type="Pfam" id="PF07738">
    <property type="entry name" value="Sad1_UNC"/>
    <property type="match status" value="1"/>
</dbReference>
<dbReference type="PANTHER" id="PTHR12911:SF24">
    <property type="entry name" value="SUN DOMAIN-CONTAINING PROTEIN 3"/>
    <property type="match status" value="1"/>
</dbReference>
<feature type="transmembrane region" description="Helical" evidence="5">
    <location>
        <begin position="128"/>
        <end position="151"/>
    </location>
</feature>
<keyword evidence="3 5" id="KW-1133">Transmembrane helix</keyword>
<comment type="subcellular location">
    <subcellularLocation>
        <location evidence="1">Nucleus inner membrane</location>
    </subcellularLocation>
</comment>
<gene>
    <name evidence="7" type="primary">LOC107306161</name>
</gene>
<name>A0A8C2Y8W1_COTJA</name>
<proteinExistence type="predicted"/>
<dbReference type="GO" id="GO:0043495">
    <property type="term" value="F:protein-membrane adaptor activity"/>
    <property type="evidence" value="ECO:0007669"/>
    <property type="project" value="TreeGrafter"/>
</dbReference>
<keyword evidence="4 5" id="KW-0472">Membrane</keyword>
<evidence type="ECO:0000256" key="1">
    <source>
        <dbReference type="ARBA" id="ARBA00004540"/>
    </source>
</evidence>
<dbReference type="PANTHER" id="PTHR12911">
    <property type="entry name" value="SAD1/UNC-84-LIKE PROTEIN-RELATED"/>
    <property type="match status" value="1"/>
</dbReference>
<dbReference type="PROSITE" id="PS51469">
    <property type="entry name" value="SUN"/>
    <property type="match status" value="1"/>
</dbReference>
<reference evidence="7" key="3">
    <citation type="submission" date="2025-09" db="UniProtKB">
        <authorList>
            <consortium name="Ensembl"/>
        </authorList>
    </citation>
    <scope>IDENTIFICATION</scope>
</reference>
<dbReference type="AlphaFoldDB" id="A0A8C2Y8W1"/>
<accession>A0A8C2Y8W1</accession>
<evidence type="ECO:0000313" key="8">
    <source>
        <dbReference type="Proteomes" id="UP000694412"/>
    </source>
</evidence>
<dbReference type="GeneTree" id="ENSGT00940000155225"/>
<dbReference type="GO" id="GO:0005637">
    <property type="term" value="C:nuclear inner membrane"/>
    <property type="evidence" value="ECO:0007669"/>
    <property type="project" value="UniProtKB-SubCell"/>
</dbReference>
<dbReference type="Ensembl" id="ENSCJPT00005013070.1">
    <property type="protein sequence ID" value="ENSCJPP00005008640.1"/>
    <property type="gene ID" value="ENSCJPG00005007710.1"/>
</dbReference>
<evidence type="ECO:0000256" key="3">
    <source>
        <dbReference type="ARBA" id="ARBA00022989"/>
    </source>
</evidence>
<dbReference type="InterPro" id="IPR012919">
    <property type="entry name" value="SUN_dom"/>
</dbReference>
<organism evidence="7 8">
    <name type="scientific">Coturnix japonica</name>
    <name type="common">Japanese quail</name>
    <name type="synonym">Coturnix coturnix japonica</name>
    <dbReference type="NCBI Taxonomy" id="93934"/>
    <lineage>
        <taxon>Eukaryota</taxon>
        <taxon>Metazoa</taxon>
        <taxon>Chordata</taxon>
        <taxon>Craniata</taxon>
        <taxon>Vertebrata</taxon>
        <taxon>Euteleostomi</taxon>
        <taxon>Archelosauria</taxon>
        <taxon>Archosauria</taxon>
        <taxon>Dinosauria</taxon>
        <taxon>Saurischia</taxon>
        <taxon>Theropoda</taxon>
        <taxon>Coelurosauria</taxon>
        <taxon>Aves</taxon>
        <taxon>Neognathae</taxon>
        <taxon>Galloanserae</taxon>
        <taxon>Galliformes</taxon>
        <taxon>Phasianidae</taxon>
        <taxon>Perdicinae</taxon>
        <taxon>Coturnix</taxon>
    </lineage>
</organism>
<keyword evidence="2 5" id="KW-0812">Transmembrane</keyword>
<dbReference type="Proteomes" id="UP000694412">
    <property type="component" value="Chromosome Z"/>
</dbReference>
<evidence type="ECO:0000256" key="5">
    <source>
        <dbReference type="SAM" id="Phobius"/>
    </source>
</evidence>
<evidence type="ECO:0000256" key="4">
    <source>
        <dbReference type="ARBA" id="ARBA00023136"/>
    </source>
</evidence>
<dbReference type="GO" id="GO:0034993">
    <property type="term" value="C:meiotic nuclear membrane microtubule tethering complex"/>
    <property type="evidence" value="ECO:0007669"/>
    <property type="project" value="TreeGrafter"/>
</dbReference>
<reference evidence="7" key="2">
    <citation type="submission" date="2025-08" db="UniProtKB">
        <authorList>
            <consortium name="Ensembl"/>
        </authorList>
    </citation>
    <scope>IDENTIFICATION</scope>
</reference>
<protein>
    <submittedName>
        <fullName evidence="7">SUN domain-containing protein 3-like</fullName>
    </submittedName>
</protein>
<evidence type="ECO:0000313" key="7">
    <source>
        <dbReference type="Ensembl" id="ENSCJPP00005008640.1"/>
    </source>
</evidence>
<dbReference type="Gene3D" id="2.60.120.260">
    <property type="entry name" value="Galactose-binding domain-like"/>
    <property type="match status" value="1"/>
</dbReference>
<reference evidence="7" key="1">
    <citation type="submission" date="2015-11" db="EMBL/GenBank/DDBJ databases">
        <authorList>
            <consortium name="International Coturnix japonica Genome Analysis Consortium"/>
            <person name="Warren W."/>
            <person name="Burt D.W."/>
            <person name="Antin P.B."/>
            <person name="Lanford R."/>
            <person name="Gros J."/>
            <person name="Wilson R.K."/>
        </authorList>
    </citation>
    <scope>NUCLEOTIDE SEQUENCE [LARGE SCALE GENOMIC DNA]</scope>
</reference>
<sequence length="391" mass="43438">MCFFISSIRRFDSSVKEKSSLQQRACDPPLLLAGSAFFPGLLQHPSRRCSGSQVLAWFSVVLKAAEGSPTPSGGCSVGCSLPAADSPHCCFAACKRRYPVKGSASNPEHCQHPDFFFFRKEIAKRSSWICLVLFLIFVSSLTGSYTGVLFARRFWITDFMQMLSLQTVPCIMNSGNLLTDQTQGIENQKKGVPYLTEDHGTVMKVIQYLRGAVSVKPRENCFAKSDWVWKSAGVSIDLQRSSGPAWHCRVAWFLCSPNMLETFEQVDISPGFCWPLKASLNSVVFNLPSKVLPTAVTVQHDTDITLWDISSAPRNFVVFGLDKEGENVAILGKFTYDISKELTQTFELQTGTPRAFWYIKFVVLSNWGSAGQTCIYRVQVHGKTVGTNDIS</sequence>
<dbReference type="InterPro" id="IPR045119">
    <property type="entry name" value="SUN1-5"/>
</dbReference>
<evidence type="ECO:0000256" key="2">
    <source>
        <dbReference type="ARBA" id="ARBA00022692"/>
    </source>
</evidence>
<feature type="domain" description="SUN" evidence="6">
    <location>
        <begin position="212"/>
        <end position="385"/>
    </location>
</feature>
<evidence type="ECO:0000259" key="6">
    <source>
        <dbReference type="PROSITE" id="PS51469"/>
    </source>
</evidence>